<dbReference type="SUPFAM" id="SSF50331">
    <property type="entry name" value="MOP-like"/>
    <property type="match status" value="1"/>
</dbReference>
<evidence type="ECO:0000256" key="2">
    <source>
        <dbReference type="ARBA" id="ARBA00022505"/>
    </source>
</evidence>
<dbReference type="Gene3D" id="2.40.50.100">
    <property type="match status" value="1"/>
</dbReference>
<dbReference type="GO" id="GO:0016887">
    <property type="term" value="F:ATP hydrolysis activity"/>
    <property type="evidence" value="ECO:0007669"/>
    <property type="project" value="InterPro"/>
</dbReference>
<evidence type="ECO:0000259" key="7">
    <source>
        <dbReference type="PROSITE" id="PS51866"/>
    </source>
</evidence>
<dbReference type="Pfam" id="PF00005">
    <property type="entry name" value="ABC_tran"/>
    <property type="match status" value="1"/>
</dbReference>
<dbReference type="GO" id="GO:0015689">
    <property type="term" value="P:molybdate ion transport"/>
    <property type="evidence" value="ECO:0007669"/>
    <property type="project" value="InterPro"/>
</dbReference>
<evidence type="ECO:0000256" key="1">
    <source>
        <dbReference type="ARBA" id="ARBA00022448"/>
    </source>
</evidence>
<dbReference type="EMBL" id="CP002665">
    <property type="protein sequence ID" value="AEI10747.1"/>
    <property type="molecule type" value="Genomic_DNA"/>
</dbReference>
<dbReference type="OrthoDB" id="9112331at2"/>
<dbReference type="PANTHER" id="PTHR42781:SF4">
    <property type="entry name" value="SPERMIDINE_PUTRESCINE IMPORT ATP-BINDING PROTEIN POTA"/>
    <property type="match status" value="1"/>
</dbReference>
<sequence>MTGGLVVDARVERDGFSLDVRLRAAPGEVLAVLGPNGAGKSTLLGAIAGLTPVTAGRIVLDGHVLDDADAGVFVETAHRPVGLVFQDYRLFPHLTVLDNVAFAARARGAGRARSRAQAQVWVDRLGLTELAARRPRDLSGGQAQRTALARALAAAPAALLLDEPLAALDARTRLDVQAELKRHLAQFAGPSLVVTHDPVDALVLADRLVVLEDGRVVQDAGPAEVARRPATPYVAQLVGLNLYRGAAAGDEVRLDGGGTLTVPDHGERGAVLVSIRPSAVVVSTHRPETTSARNVWPATVAGLTMLTDRVRVDLAGHPSALVDVTPAAVAELGIAPGDVLWLSVKATEVEVYPQP</sequence>
<dbReference type="InterPro" id="IPR008995">
    <property type="entry name" value="Mo/tungstate-bd_C_term_dom"/>
</dbReference>
<keyword evidence="9" id="KW-1185">Reference proteome</keyword>
<evidence type="ECO:0000256" key="4">
    <source>
        <dbReference type="ARBA" id="ARBA00022840"/>
    </source>
</evidence>
<dbReference type="AlphaFoldDB" id="F8A3I3"/>
<reference evidence="9" key="1">
    <citation type="submission" date="2011-04" db="EMBL/GenBank/DDBJ databases">
        <title>Complete sequence of Cellvibrio gilvus ATCC 13127.</title>
        <authorList>
            <person name="Lucas S."/>
            <person name="Han J."/>
            <person name="Lapidus A."/>
            <person name="Cheng J.-F."/>
            <person name="Goodwin L."/>
            <person name="Pitluck S."/>
            <person name="Peters L."/>
            <person name="Munk A."/>
            <person name="Detter J.C."/>
            <person name="Han C."/>
            <person name="Tapia R."/>
            <person name="Land M."/>
            <person name="Hauser L."/>
            <person name="Kyrpides N."/>
            <person name="Ivanova N."/>
            <person name="Ovchinnikova G."/>
            <person name="Pagani I."/>
            <person name="Mead D."/>
            <person name="Brumm P."/>
            <person name="Woyke T."/>
        </authorList>
    </citation>
    <scope>NUCLEOTIDE SEQUENCE [LARGE SCALE GENOMIC DNA]</scope>
    <source>
        <strain evidence="9">ATCC 13127 / NRRL B-14078</strain>
    </source>
</reference>
<dbReference type="HOGENOM" id="CLU_000604_1_1_11"/>
<dbReference type="InterPro" id="IPR004606">
    <property type="entry name" value="Mop_domain"/>
</dbReference>
<dbReference type="PROSITE" id="PS51866">
    <property type="entry name" value="MOP"/>
    <property type="match status" value="1"/>
</dbReference>
<dbReference type="Proteomes" id="UP000000485">
    <property type="component" value="Chromosome"/>
</dbReference>
<evidence type="ECO:0000256" key="5">
    <source>
        <dbReference type="PROSITE-ProRule" id="PRU01213"/>
    </source>
</evidence>
<keyword evidence="1" id="KW-0813">Transport</keyword>
<dbReference type="STRING" id="593907.Celgi_0221"/>
<dbReference type="PROSITE" id="PS50893">
    <property type="entry name" value="ABC_TRANSPORTER_2"/>
    <property type="match status" value="1"/>
</dbReference>
<keyword evidence="4" id="KW-0067">ATP-binding</keyword>
<dbReference type="PANTHER" id="PTHR42781">
    <property type="entry name" value="SPERMIDINE/PUTRESCINE IMPORT ATP-BINDING PROTEIN POTA"/>
    <property type="match status" value="1"/>
</dbReference>
<evidence type="ECO:0000313" key="8">
    <source>
        <dbReference type="EMBL" id="AEI10747.1"/>
    </source>
</evidence>
<dbReference type="SMART" id="SM00382">
    <property type="entry name" value="AAA"/>
    <property type="match status" value="1"/>
</dbReference>
<dbReference type="RefSeq" id="WP_013882277.1">
    <property type="nucleotide sequence ID" value="NC_015671.1"/>
</dbReference>
<evidence type="ECO:0000259" key="6">
    <source>
        <dbReference type="PROSITE" id="PS50893"/>
    </source>
</evidence>
<protein>
    <submittedName>
        <fullName evidence="8">ABC transporter related protein</fullName>
    </submittedName>
</protein>
<organism evidence="8 9">
    <name type="scientific">Cellulomonas gilvus (strain ATCC 13127 / NRRL B-14078)</name>
    <name type="common">Cellvibrio gilvus</name>
    <dbReference type="NCBI Taxonomy" id="593907"/>
    <lineage>
        <taxon>Bacteria</taxon>
        <taxon>Bacillati</taxon>
        <taxon>Actinomycetota</taxon>
        <taxon>Actinomycetes</taxon>
        <taxon>Micrococcales</taxon>
        <taxon>Cellulomonadaceae</taxon>
        <taxon>Cellulomonas</taxon>
    </lineage>
</organism>
<dbReference type="KEGG" id="cga:Celgi_0221"/>
<keyword evidence="3" id="KW-0547">Nucleotide-binding</keyword>
<gene>
    <name evidence="8" type="ordered locus">Celgi_0221</name>
</gene>
<evidence type="ECO:0000256" key="3">
    <source>
        <dbReference type="ARBA" id="ARBA00022741"/>
    </source>
</evidence>
<feature type="domain" description="Mop" evidence="7">
    <location>
        <begin position="289"/>
        <end position="353"/>
    </location>
</feature>
<dbReference type="eggNOG" id="COG3842">
    <property type="taxonomic scope" value="Bacteria"/>
</dbReference>
<dbReference type="GO" id="GO:0005524">
    <property type="term" value="F:ATP binding"/>
    <property type="evidence" value="ECO:0007669"/>
    <property type="project" value="UniProtKB-KW"/>
</dbReference>
<dbReference type="Pfam" id="PF03459">
    <property type="entry name" value="TOBE"/>
    <property type="match status" value="1"/>
</dbReference>
<dbReference type="InterPro" id="IPR003593">
    <property type="entry name" value="AAA+_ATPase"/>
</dbReference>
<dbReference type="InterPro" id="IPR027417">
    <property type="entry name" value="P-loop_NTPase"/>
</dbReference>
<evidence type="ECO:0000313" key="9">
    <source>
        <dbReference type="Proteomes" id="UP000000485"/>
    </source>
</evidence>
<dbReference type="Gene3D" id="3.40.50.300">
    <property type="entry name" value="P-loop containing nucleotide triphosphate hydrolases"/>
    <property type="match status" value="1"/>
</dbReference>
<accession>F8A3I3</accession>
<dbReference type="InterPro" id="IPR003439">
    <property type="entry name" value="ABC_transporter-like_ATP-bd"/>
</dbReference>
<dbReference type="InterPro" id="IPR050093">
    <property type="entry name" value="ABC_SmlMolc_Importer"/>
</dbReference>
<dbReference type="SUPFAM" id="SSF52540">
    <property type="entry name" value="P-loop containing nucleoside triphosphate hydrolases"/>
    <property type="match status" value="1"/>
</dbReference>
<feature type="domain" description="ABC transporter" evidence="6">
    <location>
        <begin position="1"/>
        <end position="238"/>
    </location>
</feature>
<proteinExistence type="predicted"/>
<keyword evidence="2 5" id="KW-0500">Molybdenum</keyword>
<name>F8A3I3_CELGA</name>
<dbReference type="InterPro" id="IPR005116">
    <property type="entry name" value="Transp-assoc_OB_typ1"/>
</dbReference>